<sequence>MPFLLEVDLGTESLTALANKIINYVRLADMTRWRWPVLFWLPSTRRELTIHILTDTTIPDLVATASGDEH</sequence>
<organism evidence="1 2">
    <name type="scientific">Catenuloplanes indicus</name>
    <dbReference type="NCBI Taxonomy" id="137267"/>
    <lineage>
        <taxon>Bacteria</taxon>
        <taxon>Bacillati</taxon>
        <taxon>Actinomycetota</taxon>
        <taxon>Actinomycetes</taxon>
        <taxon>Micromonosporales</taxon>
        <taxon>Micromonosporaceae</taxon>
        <taxon>Catenuloplanes</taxon>
    </lineage>
</organism>
<dbReference type="AlphaFoldDB" id="A0AAE3W7Y9"/>
<proteinExistence type="predicted"/>
<protein>
    <submittedName>
        <fullName evidence="1">Uncharacterized protein</fullName>
    </submittedName>
</protein>
<comment type="caution">
    <text evidence="1">The sequence shown here is derived from an EMBL/GenBank/DDBJ whole genome shotgun (WGS) entry which is preliminary data.</text>
</comment>
<gene>
    <name evidence="1" type="ORF">J2S42_007810</name>
</gene>
<reference evidence="1 2" key="1">
    <citation type="submission" date="2023-07" db="EMBL/GenBank/DDBJ databases">
        <title>Sequencing the genomes of 1000 actinobacteria strains.</title>
        <authorList>
            <person name="Klenk H.-P."/>
        </authorList>
    </citation>
    <scope>NUCLEOTIDE SEQUENCE [LARGE SCALE GENOMIC DNA]</scope>
    <source>
        <strain evidence="1 2">DSM 44709</strain>
    </source>
</reference>
<dbReference type="Proteomes" id="UP001240236">
    <property type="component" value="Unassembled WGS sequence"/>
</dbReference>
<dbReference type="RefSeq" id="WP_307247672.1">
    <property type="nucleotide sequence ID" value="NZ_JAUSUZ010000001.1"/>
</dbReference>
<name>A0AAE3W7Y9_9ACTN</name>
<accession>A0AAE3W7Y9</accession>
<dbReference type="EMBL" id="JAUSUZ010000001">
    <property type="protein sequence ID" value="MDQ0371141.1"/>
    <property type="molecule type" value="Genomic_DNA"/>
</dbReference>
<keyword evidence="2" id="KW-1185">Reference proteome</keyword>
<evidence type="ECO:0000313" key="1">
    <source>
        <dbReference type="EMBL" id="MDQ0371141.1"/>
    </source>
</evidence>
<evidence type="ECO:0000313" key="2">
    <source>
        <dbReference type="Proteomes" id="UP001240236"/>
    </source>
</evidence>